<dbReference type="GO" id="GO:0005886">
    <property type="term" value="C:plasma membrane"/>
    <property type="evidence" value="ECO:0007669"/>
    <property type="project" value="TreeGrafter"/>
</dbReference>
<keyword evidence="4" id="KW-0446">Lipid-binding</keyword>
<dbReference type="InterPro" id="IPR001849">
    <property type="entry name" value="PH_domain"/>
</dbReference>
<keyword evidence="3" id="KW-0445">Lipid transport</keyword>
<dbReference type="Proteomes" id="UP000289886">
    <property type="component" value="Unassembled WGS sequence"/>
</dbReference>
<feature type="compositionally biased region" description="Low complexity" evidence="5">
    <location>
        <begin position="174"/>
        <end position="186"/>
    </location>
</feature>
<evidence type="ECO:0000313" key="7">
    <source>
        <dbReference type="EMBL" id="RXM27616.1"/>
    </source>
</evidence>
<evidence type="ECO:0000256" key="2">
    <source>
        <dbReference type="ARBA" id="ARBA00022448"/>
    </source>
</evidence>
<keyword evidence="8" id="KW-1185">Reference proteome</keyword>
<dbReference type="PANTHER" id="PTHR10972">
    <property type="entry name" value="OXYSTEROL-BINDING PROTEIN-RELATED"/>
    <property type="match status" value="1"/>
</dbReference>
<dbReference type="SMART" id="SM00233">
    <property type="entry name" value="PH"/>
    <property type="match status" value="1"/>
</dbReference>
<dbReference type="InterPro" id="IPR011993">
    <property type="entry name" value="PH-like_dom_sf"/>
</dbReference>
<dbReference type="SUPFAM" id="SSF144000">
    <property type="entry name" value="Oxysterol-binding protein-like"/>
    <property type="match status" value="1"/>
</dbReference>
<evidence type="ECO:0000256" key="4">
    <source>
        <dbReference type="ARBA" id="ARBA00023121"/>
    </source>
</evidence>
<reference evidence="7 8" key="1">
    <citation type="submission" date="2019-01" db="EMBL/GenBank/DDBJ databases">
        <title>Draft Genome and Complete Hox-Cluster Characterization of the Sterlet Sturgeon (Acipenser ruthenus).</title>
        <authorList>
            <person name="Wei Q."/>
        </authorList>
    </citation>
    <scope>NUCLEOTIDE SEQUENCE [LARGE SCALE GENOMIC DNA]</scope>
    <source>
        <strain evidence="7">WHYD16114868_AA</strain>
        <tissue evidence="7">Blood</tissue>
    </source>
</reference>
<evidence type="ECO:0000259" key="6">
    <source>
        <dbReference type="PROSITE" id="PS50003"/>
    </source>
</evidence>
<dbReference type="SUPFAM" id="SSF50729">
    <property type="entry name" value="PH domain-like"/>
    <property type="match status" value="1"/>
</dbReference>
<sequence>MNSEDRNVTMPPKVSSPSGSNSSCSSKQESRQDSWEIVEGLRGGAGNIQEPQKQKGFLLKRRKWPLKGWHKRYFFLEKGILKYAKSEADIEKGKLHGCIDVGLSVMAIKEKAKCIDLDAEEHIYHLKVKSQAIFDEWVSKLRHHRLYRQNEITMFPVDKNNHFFPHFPTDVSPNASNSSSLRKASSFESPKKEKRTQRRWRAKGYGKDSKTTLQVPSCTSSDSIRLHASNPNLSTVDLPNDKCCSENTDSPSDASKLQEEFYHVANNLHSTLKSAFSIITTERGKLKQTLDCEAGQPPSAQMIGLKNALASTIAQNTELRGRLCRIHAESRILYSAGNTNTSCGPVQASDDESYISDISDNISVDNLSNEVESCVQNGSPQPFRRRFCLPAPGPDTSNISLWNILRNNIGKDLSKVAMPVQLNEPLNTLQRLCEELEYSELLDTAAETQDPFQRMARALFI</sequence>
<dbReference type="AlphaFoldDB" id="A0A444TXE4"/>
<dbReference type="Gene3D" id="2.30.29.30">
    <property type="entry name" value="Pleckstrin-homology domain (PH domain)/Phosphotyrosine-binding domain (PTB)"/>
    <property type="match status" value="1"/>
</dbReference>
<accession>A0A444TXE4</accession>
<comment type="caution">
    <text evidence="7">The sequence shown here is derived from an EMBL/GenBank/DDBJ whole genome shotgun (WGS) entry which is preliminary data.</text>
</comment>
<evidence type="ECO:0000256" key="5">
    <source>
        <dbReference type="SAM" id="MobiDB-lite"/>
    </source>
</evidence>
<name>A0A444TXE4_ACIRT</name>
<dbReference type="InterPro" id="IPR041680">
    <property type="entry name" value="PH_8"/>
</dbReference>
<dbReference type="PROSITE" id="PS50003">
    <property type="entry name" value="PH_DOMAIN"/>
    <property type="match status" value="1"/>
</dbReference>
<dbReference type="InterPro" id="IPR000648">
    <property type="entry name" value="Oxysterol-bd"/>
</dbReference>
<dbReference type="EMBL" id="SCEB01215799">
    <property type="protein sequence ID" value="RXM27616.1"/>
    <property type="molecule type" value="Genomic_DNA"/>
</dbReference>
<dbReference type="PANTHER" id="PTHR10972:SF203">
    <property type="entry name" value="OXYSTEROL-BINDING PROTEIN HOMOLOG 3"/>
    <property type="match status" value="1"/>
</dbReference>
<dbReference type="GO" id="GO:0097038">
    <property type="term" value="C:perinuclear endoplasmic reticulum"/>
    <property type="evidence" value="ECO:0007669"/>
    <property type="project" value="TreeGrafter"/>
</dbReference>
<feature type="compositionally biased region" description="Low complexity" evidence="5">
    <location>
        <begin position="15"/>
        <end position="27"/>
    </location>
</feature>
<proteinExistence type="inferred from homology"/>
<dbReference type="CDD" id="cd13287">
    <property type="entry name" value="PH_ORP3_ORP6_ORP7"/>
    <property type="match status" value="1"/>
</dbReference>
<dbReference type="Pfam" id="PF01237">
    <property type="entry name" value="Oxysterol_BP"/>
    <property type="match status" value="1"/>
</dbReference>
<dbReference type="FunFam" id="2.30.29.30:FF:000011">
    <property type="entry name" value="Oxysterol-binding protein"/>
    <property type="match status" value="1"/>
</dbReference>
<feature type="domain" description="PH" evidence="6">
    <location>
        <begin position="51"/>
        <end position="146"/>
    </location>
</feature>
<gene>
    <name evidence="7" type="ORF">EOD39_2918</name>
</gene>
<keyword evidence="2" id="KW-0813">Transport</keyword>
<evidence type="ECO:0000256" key="3">
    <source>
        <dbReference type="ARBA" id="ARBA00023055"/>
    </source>
</evidence>
<protein>
    <submittedName>
        <fullName evidence="7">Oxysterol-binding protein-related protein 3</fullName>
    </submittedName>
</protein>
<dbReference type="Pfam" id="PF15409">
    <property type="entry name" value="PH_8"/>
    <property type="match status" value="1"/>
</dbReference>
<evidence type="ECO:0000256" key="1">
    <source>
        <dbReference type="ARBA" id="ARBA00008842"/>
    </source>
</evidence>
<dbReference type="GO" id="GO:0005829">
    <property type="term" value="C:cytosol"/>
    <property type="evidence" value="ECO:0007669"/>
    <property type="project" value="TreeGrafter"/>
</dbReference>
<feature type="region of interest" description="Disordered" evidence="5">
    <location>
        <begin position="168"/>
        <end position="217"/>
    </location>
</feature>
<feature type="region of interest" description="Disordered" evidence="5">
    <location>
        <begin position="1"/>
        <end position="36"/>
    </location>
</feature>
<dbReference type="InterPro" id="IPR037239">
    <property type="entry name" value="OSBP_sf"/>
</dbReference>
<organism evidence="7 8">
    <name type="scientific">Acipenser ruthenus</name>
    <name type="common">Sterlet sturgeon</name>
    <dbReference type="NCBI Taxonomy" id="7906"/>
    <lineage>
        <taxon>Eukaryota</taxon>
        <taxon>Metazoa</taxon>
        <taxon>Chordata</taxon>
        <taxon>Craniata</taxon>
        <taxon>Vertebrata</taxon>
        <taxon>Euteleostomi</taxon>
        <taxon>Actinopterygii</taxon>
        <taxon>Chondrostei</taxon>
        <taxon>Acipenseriformes</taxon>
        <taxon>Acipenseridae</taxon>
        <taxon>Acipenser</taxon>
    </lineage>
</organism>
<dbReference type="GO" id="GO:0006869">
    <property type="term" value="P:lipid transport"/>
    <property type="evidence" value="ECO:0007669"/>
    <property type="project" value="UniProtKB-KW"/>
</dbReference>
<comment type="similarity">
    <text evidence="1">Belongs to the OSBP family.</text>
</comment>
<dbReference type="GO" id="GO:0031965">
    <property type="term" value="C:nuclear membrane"/>
    <property type="evidence" value="ECO:0007669"/>
    <property type="project" value="TreeGrafter"/>
</dbReference>
<evidence type="ECO:0000313" key="8">
    <source>
        <dbReference type="Proteomes" id="UP000289886"/>
    </source>
</evidence>
<dbReference type="GO" id="GO:0015485">
    <property type="term" value="F:cholesterol binding"/>
    <property type="evidence" value="ECO:0007669"/>
    <property type="project" value="TreeGrafter"/>
</dbReference>
<feature type="compositionally biased region" description="Basic residues" evidence="5">
    <location>
        <begin position="192"/>
        <end position="204"/>
    </location>
</feature>